<comment type="caution">
    <text evidence="1">The sequence shown here is derived from an EMBL/GenBank/DDBJ whole genome shotgun (WGS) entry which is preliminary data.</text>
</comment>
<keyword evidence="2" id="KW-1185">Reference proteome</keyword>
<dbReference type="InterPro" id="IPR046565">
    <property type="entry name" value="DUF6719"/>
</dbReference>
<gene>
    <name evidence="1" type="ORF">U0C82_13590</name>
</gene>
<dbReference type="RefSeq" id="WP_322187694.1">
    <property type="nucleotide sequence ID" value="NZ_JAXLPB010000004.1"/>
</dbReference>
<dbReference type="Pfam" id="PF20477">
    <property type="entry name" value="DUF6719"/>
    <property type="match status" value="1"/>
</dbReference>
<evidence type="ECO:0000313" key="1">
    <source>
        <dbReference type="EMBL" id="MDY8110172.1"/>
    </source>
</evidence>
<reference evidence="1 2" key="1">
    <citation type="submission" date="2023-12" db="EMBL/GenBank/DDBJ databases">
        <title>Description of Novel Strain Fulvimarina sp. 2208YS6-2-32 isolated from Uroteuthis (Photololigo) edulis.</title>
        <authorList>
            <person name="Park J.-S."/>
        </authorList>
    </citation>
    <scope>NUCLEOTIDE SEQUENCE [LARGE SCALE GENOMIC DNA]</scope>
    <source>
        <strain evidence="1 2">2208YS6-2-32</strain>
    </source>
</reference>
<evidence type="ECO:0000313" key="2">
    <source>
        <dbReference type="Proteomes" id="UP001294412"/>
    </source>
</evidence>
<dbReference type="EMBL" id="JAXLPB010000004">
    <property type="protein sequence ID" value="MDY8110172.1"/>
    <property type="molecule type" value="Genomic_DNA"/>
</dbReference>
<organism evidence="1 2">
    <name type="scientific">Fulvimarina uroteuthidis</name>
    <dbReference type="NCBI Taxonomy" id="3098149"/>
    <lineage>
        <taxon>Bacteria</taxon>
        <taxon>Pseudomonadati</taxon>
        <taxon>Pseudomonadota</taxon>
        <taxon>Alphaproteobacteria</taxon>
        <taxon>Hyphomicrobiales</taxon>
        <taxon>Aurantimonadaceae</taxon>
        <taxon>Fulvimarina</taxon>
    </lineage>
</organism>
<name>A0ABU5I507_9HYPH</name>
<sequence length="117" mass="12371">MGGRLHIVSGLSVNPKWGLTPAKSERTCHNLTDRQLLSDPTSKERDAMKRVIILCAAMFAVSGCQQTMRTTEPAAGQLKTGQTVLVDDGSCPAGQVKQVTGSVPGVPRQKACVARPA</sequence>
<protein>
    <submittedName>
        <fullName evidence="1">DUF6719 family protein</fullName>
    </submittedName>
</protein>
<proteinExistence type="predicted"/>
<accession>A0ABU5I507</accession>
<dbReference type="Proteomes" id="UP001294412">
    <property type="component" value="Unassembled WGS sequence"/>
</dbReference>